<name>A0A2T0S1C9_9ACTN</name>
<reference evidence="4 5" key="1">
    <citation type="submission" date="2018-03" db="EMBL/GenBank/DDBJ databases">
        <title>Genomic Encyclopedia of Archaeal and Bacterial Type Strains, Phase II (KMG-II): from individual species to whole genera.</title>
        <authorList>
            <person name="Goeker M."/>
        </authorList>
    </citation>
    <scope>NUCLEOTIDE SEQUENCE [LARGE SCALE GENOMIC DNA]</scope>
    <source>
        <strain evidence="4 5">DSM 45348</strain>
    </source>
</reference>
<feature type="region of interest" description="Disordered" evidence="1">
    <location>
        <begin position="1427"/>
        <end position="1459"/>
    </location>
</feature>
<feature type="region of interest" description="Disordered" evidence="1">
    <location>
        <begin position="313"/>
        <end position="468"/>
    </location>
</feature>
<feature type="region of interest" description="Disordered" evidence="1">
    <location>
        <begin position="1716"/>
        <end position="1832"/>
    </location>
</feature>
<feature type="compositionally biased region" description="Basic and acidic residues" evidence="1">
    <location>
        <begin position="1122"/>
        <end position="1138"/>
    </location>
</feature>
<comment type="caution">
    <text evidence="4">The sequence shown here is derived from an EMBL/GenBank/DDBJ whole genome shotgun (WGS) entry which is preliminary data.</text>
</comment>
<evidence type="ECO:0000313" key="4">
    <source>
        <dbReference type="EMBL" id="PRY27228.1"/>
    </source>
</evidence>
<feature type="compositionally biased region" description="Low complexity" evidence="1">
    <location>
        <begin position="354"/>
        <end position="365"/>
    </location>
</feature>
<evidence type="ECO:0000256" key="1">
    <source>
        <dbReference type="SAM" id="MobiDB-lite"/>
    </source>
</evidence>
<dbReference type="OrthoDB" id="4554584at2"/>
<accession>A0A2T0S1C9</accession>
<sequence>MTILPSPIPHPLEFSPFEVPGWAYEALEWVVGFDWPEGDEQATWDVADRWYRIANLLADPRDEAFDAAHRVISGYGGGTGVSAQAFIGAWDKVAVEDRAPLMSLLEIADELGKLVEECGRDIEGAKLEAWIEIGLFLTELVGAAIVVTLTLGAASPAAGGLIAATRFAIQQIFQRLVERLGRKALKKTLKEAGERAAKQLTTREGLQHLGREAVTEGLAEMGEEAATDAGIQLHQTSTGRADGPEWKRTAKSAAGGFVGGFAAAGAGLGRSGPPTGISRGMGAEVLGELGASAVSGDLPDLEDLGKAASSGAAGAALDSTRPDMTGLTVPQLDPLEPAPAALDPAGSTGGRSLTPQTAPQPAGPASSVAALDHASQSAPPTSTHSAVRVSPEPPAGPPGDTSLAASAPPSGPSLPADTALADPAGPPAPAGMPVTTATPTGTSDSYPATASLSAAPTTPAGNSVAAPTSTSSSVAAAAPAGSSVAAPSSAGIAGPYPATVSVSVTSPPPSVSTPASGGVSVTVPTTSALPGGGDRDEAVDVPEDLATTFVARPAEPGAPPAAASAPQQREAYAQLRRQDRLDALAQKVDSARRRARHARRSLRVAKFLKLDPALAQFFEADVIEASLAVGRAETELTDLRHTPVDTTLVTRAPHDWHRAYRDEAPPADPQPMLTPTGQLPTINPRASRDPAAATDTLGSSSAPSPNPPAPAAEPTAAAWEPTAPASQPTSPGAEPSALAPEPTTSAAEPPAFAAEPTGNPTVDAAPAARDRVRRDDHTDYLIHLADTHRAKIHHLADAAERHHPTDEFQADARLTQQDLQNLANRIDSVRAGAPAPTHLTPPAWARLNDDLDLRATAGVETGNESALTGGDDPPPIDRSRPYGKRGGLRPPLAVHQLDLERAMPRRSDGRVQRLADPREGGWFARANDGGPAVDPTRGINCVDAVLSLFETYVHGRPRVAAPRTFDAYAQGEPTRPLGAEESGLARIEETTGAEFQGLCPYVGALPPEQAKAAVDQAMTNLHNHLYNAGPGAFAFIVTDSEQGTAHAWTAVNQNGTILFLDPQTARISETTPLYAHRGTTAPDNVVSMDALVVDSLGNPAPLPYHEAGLWSRKIPEPTGATLEHDQGEHDHQQHHADSPTEEQLTALTTSVTEAQSVADAALPRIRDLAAAIGGEVVDEENRVRPAASLISAFTATASSVDEFLEATTDRVRFSVVLPESDYAFRLVQALAHLEASGCQALEIASYWNNGRGHRNGLDVTVRTPAGFRMELQFPTELSRTVDSHTRELQELPNPTPIERVEAFLATLTINKLHAMPAHQPEGIPTLEGIIPVDTSLARWTTTPTGAAAWTTYCEALAADDMTLNEALAHWALQPEDVPGIENLNPTTEPAPARSATFLEPDTAALTIRPRTNNESPARRFLRERVIASKPPGTTAVESEVQRKPEARPDSGPEFDPEAEERRLLASLAAGDRALLVASVAEAEEAAPRISAGLHRAVSSLHSLEASPPPRIVGEEHRVKTAHSLARAFAVESAFEDLDVPTFLANTKDRVRFSIQVSEDDYVASVRASLDELAKAGFTSGKMVNFWDAEGRHNGLNVTIADPSGFTFELQFPTALSREVSTATHSAYEVLRYKRAPAVPRAEALLMMVRLNREAGMADHQPRGIDQLPITKNVDTSLRRSIADEPALWREYARHLDRLGRSFDELLADHGLTRAEPLRTTRSDGGDDRQAVRLSGSPEGGHVGDDHEPDRVPGPAGQPPSGGDLERSPEGLDLRPGAGRPDPVRPQVPGQNTGDRSVGGGGDRSGGASGGVAERDGSAGDVSGGGEDGVGVRSAPSLTIEIGGLIGGRGLSGRGDRAGLVVGALGAAFQVGAHYAEVLGYAEQRRAAERLGDSYDVRGVDADRVIVRVDAQDAGSYGHLSWLDPREPAGGDDADFSRRVEQRLRESFGLDSRVAVAVVDGRPVGLTIDGAVRGIRRTLEAWRRQGRDVGAGQRMIVFTGDGGSVGWRGDSGDINVSA</sequence>
<dbReference type="PANTHER" id="PTHR48125">
    <property type="entry name" value="LP07818P1"/>
    <property type="match status" value="1"/>
</dbReference>
<evidence type="ECO:0000259" key="2">
    <source>
        <dbReference type="Pfam" id="PF15644"/>
    </source>
</evidence>
<evidence type="ECO:0000259" key="3">
    <source>
        <dbReference type="Pfam" id="PF25547"/>
    </source>
</evidence>
<feature type="compositionally biased region" description="Low complexity" evidence="1">
    <location>
        <begin position="431"/>
        <end position="468"/>
    </location>
</feature>
<feature type="compositionally biased region" description="Basic and acidic residues" evidence="1">
    <location>
        <begin position="1439"/>
        <end position="1450"/>
    </location>
</feature>
<evidence type="ECO:0000313" key="5">
    <source>
        <dbReference type="Proteomes" id="UP000239209"/>
    </source>
</evidence>
<feature type="compositionally biased region" description="Low complexity" evidence="1">
    <location>
        <begin position="332"/>
        <end position="345"/>
    </location>
</feature>
<feature type="compositionally biased region" description="Low complexity" evidence="1">
    <location>
        <begin position="402"/>
        <end position="423"/>
    </location>
</feature>
<feature type="region of interest" description="Disordered" evidence="1">
    <location>
        <begin position="859"/>
        <end position="890"/>
    </location>
</feature>
<dbReference type="Proteomes" id="UP000239209">
    <property type="component" value="Unassembled WGS sequence"/>
</dbReference>
<feature type="compositionally biased region" description="Basic and acidic residues" evidence="1">
    <location>
        <begin position="1741"/>
        <end position="1750"/>
    </location>
</feature>
<dbReference type="Pfam" id="PF15644">
    <property type="entry name" value="Gln_amidase"/>
    <property type="match status" value="1"/>
</dbReference>
<feature type="domain" description="Tox-PL" evidence="2">
    <location>
        <begin position="940"/>
        <end position="1064"/>
    </location>
</feature>
<dbReference type="Pfam" id="PF25547">
    <property type="entry name" value="WXG100_2"/>
    <property type="match status" value="1"/>
</dbReference>
<protein>
    <submittedName>
        <fullName evidence="4">Papain fold toxin 1 (Glutamine deamidase) of polymorphic toxin system</fullName>
    </submittedName>
</protein>
<dbReference type="RefSeq" id="WP_106128743.1">
    <property type="nucleotide sequence ID" value="NZ_PVZG01000011.1"/>
</dbReference>
<keyword evidence="5" id="KW-1185">Reference proteome</keyword>
<feature type="compositionally biased region" description="Basic and acidic residues" evidence="1">
    <location>
        <begin position="1763"/>
        <end position="1772"/>
    </location>
</feature>
<feature type="domain" description="Outer membrane channel protein CpnT-like N-terminal" evidence="3">
    <location>
        <begin position="8"/>
        <end position="156"/>
    </location>
</feature>
<organism evidence="4 5">
    <name type="scientific">Pseudosporangium ferrugineum</name>
    <dbReference type="NCBI Taxonomy" id="439699"/>
    <lineage>
        <taxon>Bacteria</taxon>
        <taxon>Bacillati</taxon>
        <taxon>Actinomycetota</taxon>
        <taxon>Actinomycetes</taxon>
        <taxon>Micromonosporales</taxon>
        <taxon>Micromonosporaceae</taxon>
        <taxon>Pseudosporangium</taxon>
    </lineage>
</organism>
<feature type="region of interest" description="Disordered" evidence="1">
    <location>
        <begin position="660"/>
        <end position="774"/>
    </location>
</feature>
<proteinExistence type="predicted"/>
<feature type="compositionally biased region" description="Basic and acidic residues" evidence="1">
    <location>
        <begin position="1716"/>
        <end position="1730"/>
    </location>
</feature>
<feature type="region of interest" description="Disordered" evidence="1">
    <location>
        <begin position="1116"/>
        <end position="1146"/>
    </location>
</feature>
<dbReference type="EMBL" id="PVZG01000011">
    <property type="protein sequence ID" value="PRY27228.1"/>
    <property type="molecule type" value="Genomic_DNA"/>
</dbReference>
<dbReference type="PANTHER" id="PTHR48125:SF12">
    <property type="entry name" value="AT HOOK TRANSCRIPTION FACTOR FAMILY-RELATED"/>
    <property type="match status" value="1"/>
</dbReference>
<feature type="region of interest" description="Disordered" evidence="1">
    <location>
        <begin position="503"/>
        <end position="539"/>
    </location>
</feature>
<gene>
    <name evidence="4" type="ORF">CLV70_111195</name>
</gene>
<feature type="compositionally biased region" description="Low complexity" evidence="1">
    <location>
        <begin position="712"/>
        <end position="726"/>
    </location>
</feature>
<feature type="compositionally biased region" description="Gly residues" evidence="1">
    <location>
        <begin position="1796"/>
        <end position="1809"/>
    </location>
</feature>
<feature type="compositionally biased region" description="Polar residues" evidence="1">
    <location>
        <begin position="374"/>
        <end position="385"/>
    </location>
</feature>
<dbReference type="InterPro" id="IPR028908">
    <property type="entry name" value="Tox-PL_dom"/>
</dbReference>
<feature type="compositionally biased region" description="Low complexity" evidence="1">
    <location>
        <begin position="735"/>
        <end position="767"/>
    </location>
</feature>
<dbReference type="InterPro" id="IPR057746">
    <property type="entry name" value="CpnT-like_N"/>
</dbReference>
<feature type="compositionally biased region" description="Low complexity" evidence="1">
    <location>
        <begin position="512"/>
        <end position="523"/>
    </location>
</feature>